<reference evidence="2 3" key="1">
    <citation type="journal article" date="2016" name="Nat. Commun.">
        <title>Thousands of microbial genomes shed light on interconnected biogeochemical processes in an aquifer system.</title>
        <authorList>
            <person name="Anantharaman K."/>
            <person name="Brown C.T."/>
            <person name="Hug L.A."/>
            <person name="Sharon I."/>
            <person name="Castelle C.J."/>
            <person name="Probst A.J."/>
            <person name="Thomas B.C."/>
            <person name="Singh A."/>
            <person name="Wilkins M.J."/>
            <person name="Karaoz U."/>
            <person name="Brodie E.L."/>
            <person name="Williams K.H."/>
            <person name="Hubbard S.S."/>
            <person name="Banfield J.F."/>
        </authorList>
    </citation>
    <scope>NUCLEOTIDE SEQUENCE [LARGE SCALE GENOMIC DNA]</scope>
</reference>
<protein>
    <submittedName>
        <fullName evidence="2">Uncharacterized protein</fullName>
    </submittedName>
</protein>
<dbReference type="AlphaFoldDB" id="A0A1G2A6T9"/>
<feature type="transmembrane region" description="Helical" evidence="1">
    <location>
        <begin position="73"/>
        <end position="91"/>
    </location>
</feature>
<keyword evidence="1" id="KW-0472">Membrane</keyword>
<sequence length="92" mass="10913">MDIITQEREKLLLNLKPVKLSIDDQLKVSEENFAWEMFGKAQNDLKKFATKLGLKYRLLIGDEVKQVVEPKEWERIMFIIIIAFLFFLAILR</sequence>
<gene>
    <name evidence="2" type="ORF">A3H61_03665</name>
</gene>
<dbReference type="Proteomes" id="UP000178315">
    <property type="component" value="Unassembled WGS sequence"/>
</dbReference>
<evidence type="ECO:0000313" key="2">
    <source>
        <dbReference type="EMBL" id="OGY72389.1"/>
    </source>
</evidence>
<evidence type="ECO:0000256" key="1">
    <source>
        <dbReference type="SAM" id="Phobius"/>
    </source>
</evidence>
<keyword evidence="1" id="KW-1133">Transmembrane helix</keyword>
<keyword evidence="1" id="KW-0812">Transmembrane</keyword>
<evidence type="ECO:0000313" key="3">
    <source>
        <dbReference type="Proteomes" id="UP000178315"/>
    </source>
</evidence>
<name>A0A1G2A6T9_9BACT</name>
<accession>A0A1G2A6T9</accession>
<organism evidence="2 3">
    <name type="scientific">Candidatus Jacksonbacteria bacterium RIFCSPLOWO2_02_FULL_44_20</name>
    <dbReference type="NCBI Taxonomy" id="1798460"/>
    <lineage>
        <taxon>Bacteria</taxon>
        <taxon>Candidatus Jacksoniibacteriota</taxon>
    </lineage>
</organism>
<proteinExistence type="predicted"/>
<comment type="caution">
    <text evidence="2">The sequence shown here is derived from an EMBL/GenBank/DDBJ whole genome shotgun (WGS) entry which is preliminary data.</text>
</comment>
<dbReference type="EMBL" id="MHJU01000036">
    <property type="protein sequence ID" value="OGY72389.1"/>
    <property type="molecule type" value="Genomic_DNA"/>
</dbReference>